<organism evidence="2 3">
    <name type="scientific">Symbiodinium microadriaticum</name>
    <name type="common">Dinoflagellate</name>
    <name type="synonym">Zooxanthella microadriatica</name>
    <dbReference type="NCBI Taxonomy" id="2951"/>
    <lineage>
        <taxon>Eukaryota</taxon>
        <taxon>Sar</taxon>
        <taxon>Alveolata</taxon>
        <taxon>Dinophyceae</taxon>
        <taxon>Suessiales</taxon>
        <taxon>Symbiodiniaceae</taxon>
        <taxon>Symbiodinium</taxon>
    </lineage>
</organism>
<dbReference type="OrthoDB" id="446632at2759"/>
<name>A0A1Q9D836_SYMMI</name>
<comment type="caution">
    <text evidence="2">The sequence shown here is derived from an EMBL/GenBank/DDBJ whole genome shotgun (WGS) entry which is preliminary data.</text>
</comment>
<sequence length="886" mass="99923">MENDAQMRALLAQKEALLVLRIARMKAHGLDPKAAQALAKEQDEEYDPGDKPVDPPAQVNKATLMKRLARLCAPREDGTYKIPQDVIDTYKNLSSRDEVYRSFEKCGCDPVLFSKRINRKYEEINEKTVETEYEFLTEQEMEEKGWSEKSEYCDEWMYWVAVKVKGSNKKTKRHTVAEILEGGDDEPMEDPELAMDDYPFALEGDGNKGGDESEDDSSDDGEEAGRILKKVMFPDVGKKPQDSCMAVTSCLQKRAQKLQPVMDKLDTLASADITTSLGKYKESLKIVLAKLSELEDTLTTIYSNGVAVGFSKEDQKKLRALFQTAKTRAVEAEMIFERSSDEDTFGRAAQYAEMLGEGVGVLGSGEASAKDTKRCIRQMQHPNEPEQKRQTHSSHPVFDRGLDLGTTIPLAFYSDEGKGPKRGNFVVVAIESPIGLEDVAADFTCTCEDDVKKASQQFVPGQQAAGPYTPMEEAALQQNHTCKGHSYLTRHVLFGLPDWIYKHHPEVLEKMTQQVADELSMLFTSGLEVAGKLYTACLVGIKGDLKQIAEKIAYLNRYYARLGPVSYNGVCAHCMAGTSPSLPFDEISHEPSWASTLHQQRPWASTPALCTVPHDNDAPERVLKYDMFHLFKVGLGRDICGSLVLLARLGYYDDPNGGDDLNIRARLNRCFQHFKLWRMAAGKTAAVRYFSASLFNLKRLSDFAWSNTKGSDTMLLLEYLSFYLTILLRRPNLPATHVVLFRVLKKTIGESQKAFNLMYKHGLWLRRACAQNLYLRLMSVLSGYQYLAQHALTMGMTFYALKPKFHAIHHVAYELRVAMLTDAKLIPNPITWNCEMGEDLIGRVCALSLKVSVTTISKRVLQRHFLKKAALIRRHRKNRSMRKLRL</sequence>
<feature type="compositionally biased region" description="Acidic residues" evidence="1">
    <location>
        <begin position="212"/>
        <end position="222"/>
    </location>
</feature>
<proteinExistence type="predicted"/>
<dbReference type="AlphaFoldDB" id="A0A1Q9D836"/>
<feature type="region of interest" description="Disordered" evidence="1">
    <location>
        <begin position="198"/>
        <end position="222"/>
    </location>
</feature>
<reference evidence="2 3" key="1">
    <citation type="submission" date="2016-02" db="EMBL/GenBank/DDBJ databases">
        <title>Genome analysis of coral dinoflagellate symbionts highlights evolutionary adaptations to a symbiotic lifestyle.</title>
        <authorList>
            <person name="Aranda M."/>
            <person name="Li Y."/>
            <person name="Liew Y.J."/>
            <person name="Baumgarten S."/>
            <person name="Simakov O."/>
            <person name="Wilson M."/>
            <person name="Piel J."/>
            <person name="Ashoor H."/>
            <person name="Bougouffa S."/>
            <person name="Bajic V.B."/>
            <person name="Ryu T."/>
            <person name="Ravasi T."/>
            <person name="Bayer T."/>
            <person name="Micklem G."/>
            <person name="Kim H."/>
            <person name="Bhak J."/>
            <person name="Lajeunesse T.C."/>
            <person name="Voolstra C.R."/>
        </authorList>
    </citation>
    <scope>NUCLEOTIDE SEQUENCE [LARGE SCALE GENOMIC DNA]</scope>
    <source>
        <strain evidence="2 3">CCMP2467</strain>
    </source>
</reference>
<accession>A0A1Q9D836</accession>
<protein>
    <submittedName>
        <fullName evidence="2">Uncharacterized protein</fullName>
    </submittedName>
</protein>
<keyword evidence="3" id="KW-1185">Reference proteome</keyword>
<evidence type="ECO:0000313" key="2">
    <source>
        <dbReference type="EMBL" id="OLP91330.1"/>
    </source>
</evidence>
<feature type="region of interest" description="Disordered" evidence="1">
    <location>
        <begin position="34"/>
        <end position="56"/>
    </location>
</feature>
<evidence type="ECO:0000313" key="3">
    <source>
        <dbReference type="Proteomes" id="UP000186817"/>
    </source>
</evidence>
<gene>
    <name evidence="2" type="ORF">AK812_SmicGene26993</name>
</gene>
<evidence type="ECO:0000256" key="1">
    <source>
        <dbReference type="SAM" id="MobiDB-lite"/>
    </source>
</evidence>
<dbReference type="EMBL" id="LSRX01000670">
    <property type="protein sequence ID" value="OLP91330.1"/>
    <property type="molecule type" value="Genomic_DNA"/>
</dbReference>
<dbReference type="Proteomes" id="UP000186817">
    <property type="component" value="Unassembled WGS sequence"/>
</dbReference>